<dbReference type="InterPro" id="IPR012981">
    <property type="entry name" value="PIH1_N"/>
</dbReference>
<reference evidence="5 6" key="1">
    <citation type="journal article" date="2020" name="G3 (Bethesda)">
        <title>Improved Reference Genome for Cyclotella cryptica CCMP332, a Model for Cell Wall Morphogenesis, Salinity Adaptation, and Lipid Production in Diatoms (Bacillariophyta).</title>
        <authorList>
            <person name="Roberts W.R."/>
            <person name="Downey K.M."/>
            <person name="Ruck E.C."/>
            <person name="Traller J.C."/>
            <person name="Alverson A.J."/>
        </authorList>
    </citation>
    <scope>NUCLEOTIDE SEQUENCE [LARGE SCALE GENOMIC DNA]</scope>
    <source>
        <strain evidence="5 6">CCMP332</strain>
    </source>
</reference>
<dbReference type="Proteomes" id="UP001516023">
    <property type="component" value="Unassembled WGS sequence"/>
</dbReference>
<protein>
    <recommendedName>
        <fullName evidence="4">PIH1 N-terminal domain-containing protein</fullName>
    </recommendedName>
</protein>
<dbReference type="InterPro" id="IPR015915">
    <property type="entry name" value="Kelch-typ_b-propeller"/>
</dbReference>
<dbReference type="PANTHER" id="PTHR24412:SF489">
    <property type="entry name" value="RING FINGER DOMAIN AND KELCH REPEAT-CONTAINING PROTEIN DDB_G0271372"/>
    <property type="match status" value="1"/>
</dbReference>
<organism evidence="5 6">
    <name type="scientific">Cyclotella cryptica</name>
    <dbReference type="NCBI Taxonomy" id="29204"/>
    <lineage>
        <taxon>Eukaryota</taxon>
        <taxon>Sar</taxon>
        <taxon>Stramenopiles</taxon>
        <taxon>Ochrophyta</taxon>
        <taxon>Bacillariophyta</taxon>
        <taxon>Coscinodiscophyceae</taxon>
        <taxon>Thalassiosirophycidae</taxon>
        <taxon>Stephanodiscales</taxon>
        <taxon>Stephanodiscaceae</taxon>
        <taxon>Cyclotella</taxon>
    </lineage>
</organism>
<evidence type="ECO:0000259" key="4">
    <source>
        <dbReference type="Pfam" id="PF08190"/>
    </source>
</evidence>
<feature type="signal peptide" evidence="3">
    <location>
        <begin position="1"/>
        <end position="19"/>
    </location>
</feature>
<dbReference type="Pfam" id="PF24681">
    <property type="entry name" value="Kelch_KLHDC2_KLHL20_DRC7"/>
    <property type="match status" value="1"/>
</dbReference>
<evidence type="ECO:0000256" key="3">
    <source>
        <dbReference type="SAM" id="SignalP"/>
    </source>
</evidence>
<dbReference type="PANTHER" id="PTHR24412">
    <property type="entry name" value="KELCH PROTEIN"/>
    <property type="match status" value="1"/>
</dbReference>
<dbReference type="AlphaFoldDB" id="A0ABD3Q7U1"/>
<name>A0ABD3Q7U1_9STRA</name>
<feature type="chain" id="PRO_5044817976" description="PIH1 N-terminal domain-containing protein" evidence="3">
    <location>
        <begin position="20"/>
        <end position="1070"/>
    </location>
</feature>
<dbReference type="InterPro" id="IPR011043">
    <property type="entry name" value="Gal_Oxase/kelch_b-propeller"/>
</dbReference>
<dbReference type="EMBL" id="JABMIG020000065">
    <property type="protein sequence ID" value="KAL3796142.1"/>
    <property type="molecule type" value="Genomic_DNA"/>
</dbReference>
<dbReference type="Pfam" id="PF01344">
    <property type="entry name" value="Kelch_1"/>
    <property type="match status" value="1"/>
</dbReference>
<dbReference type="SUPFAM" id="SSF50965">
    <property type="entry name" value="Galactose oxidase, central domain"/>
    <property type="match status" value="1"/>
</dbReference>
<evidence type="ECO:0000256" key="1">
    <source>
        <dbReference type="ARBA" id="ARBA00022441"/>
    </source>
</evidence>
<gene>
    <name evidence="5" type="ORF">HJC23_000645</name>
</gene>
<keyword evidence="1" id="KW-0880">Kelch repeat</keyword>
<keyword evidence="6" id="KW-1185">Reference proteome</keyword>
<comment type="caution">
    <text evidence="5">The sequence shown here is derived from an EMBL/GenBank/DDBJ whole genome shotgun (WGS) entry which is preliminary data.</text>
</comment>
<evidence type="ECO:0000313" key="6">
    <source>
        <dbReference type="Proteomes" id="UP001516023"/>
    </source>
</evidence>
<dbReference type="SMART" id="SM00612">
    <property type="entry name" value="Kelch"/>
    <property type="match status" value="3"/>
</dbReference>
<keyword evidence="2" id="KW-0677">Repeat</keyword>
<accession>A0ABD3Q7U1</accession>
<keyword evidence="3" id="KW-0732">Signal</keyword>
<dbReference type="Pfam" id="PF08190">
    <property type="entry name" value="PIH1"/>
    <property type="match status" value="1"/>
</dbReference>
<evidence type="ECO:0000256" key="2">
    <source>
        <dbReference type="ARBA" id="ARBA00022737"/>
    </source>
</evidence>
<dbReference type="InterPro" id="IPR006652">
    <property type="entry name" value="Kelch_1"/>
</dbReference>
<proteinExistence type="predicted"/>
<evidence type="ECO:0000313" key="5">
    <source>
        <dbReference type="EMBL" id="KAL3796142.1"/>
    </source>
</evidence>
<sequence length="1070" mass="116682">MVRYPRNALILAVLTCVSAHESTYDHDHVSTDTLNPYWKYISTELPKPLSDDDESILTFGSKKRIVLTGGCDSPLGNEYKESSDGEGYFECSSVSNRTYAFDPVYENGVWNGVFEMLADMPNARARHANAVVGGKLCVFGGRDATDTIVAEVDCYDPDTDTWSTPTSLPEAYQTSDCAAFARDNTVYLIGGYDATYTALDRVALIDMSNMDNVQYSWNPPLLSARGDIDVVVMDNAAYIAGGYTQSNNYSVPFDTVERMDLATGQWSTVDDLNNGGGDQQYVGLNGKIFAIGGETKLNQDSAEDTSLGGLSTILDVVEVYDPSADGTPQWTSLEDMPVALFRFAAAEWPTSNDEGVIFVFGGQEGFDPDCECFRTAHEILVFDATDAVSKAASSDGSVKGVVGSIALVVVASMMMLGITISRSRLGKLNSEPRSLLTLLQSTRHDTSLLIAPSVCRNIFGNKIVRRVGLPEVQPSTCLIHASKTYSAIMTENEYSVKYSSAAGGAIGNIMLPGRESELSSNPKAVDSKDQGVIITPEPSIVIKTRLLKASNNTNFSDDSAASILNIACDGSIENSLNNFQTKVFINICTHPLICLPTKRKTIDEETKNEVDGWHLPMSMGELRPCFDKSGNAAIVADCIMNPSVVQDMNDDPNHFHFVCDLVIQCATKKFSKTCFGGLEIDKRYKVPKMKYAGYVDEVTGLPTDFKTNQPNASSRSVVAKQRVKGNGGRRPILEELNSTPTPTRSGNLFNTSECRPQSSRSLHLIPIELFVEDSSKECIPLSEFLIDVAKGLSPGALAKRIMSPDLKAIVTDGSSGNLHASQLLLVPIPYVYHPSQTTSSALSSASGIVAKCIDATADIIVNLSAFQLVLSSPYHSKTECVLPFPVDSHRTSCTFNAATKTLKISMPLLHIEGPDPGTKQWEIANALSRDVNGTCDSGLGKIVSNEDCDFNAAEQSSHLNTENDTESFDENQQLPEDAFHCQDALSRLYLEQQEEERQAKKISSNFDDKDVEFIDVKDFCPREASFSQEMNDTDLNDNPVLRQAELKLKECLTSGDIGTLIENKSWLRLV</sequence>
<dbReference type="Gene3D" id="2.120.10.80">
    <property type="entry name" value="Kelch-type beta propeller"/>
    <property type="match status" value="2"/>
</dbReference>
<feature type="domain" description="PIH1 N-terminal" evidence="4">
    <location>
        <begin position="580"/>
        <end position="695"/>
    </location>
</feature>